<dbReference type="Pfam" id="PF00248">
    <property type="entry name" value="Aldo_ket_red"/>
    <property type="match status" value="1"/>
</dbReference>
<evidence type="ECO:0000256" key="1">
    <source>
        <dbReference type="ARBA" id="ARBA00023002"/>
    </source>
</evidence>
<feature type="domain" description="NADP-dependent oxidoreductase" evidence="2">
    <location>
        <begin position="76"/>
        <end position="367"/>
    </location>
</feature>
<comment type="caution">
    <text evidence="3">The sequence shown here is derived from an EMBL/GenBank/DDBJ whole genome shotgun (WGS) entry which is preliminary data.</text>
</comment>
<dbReference type="InterPro" id="IPR023210">
    <property type="entry name" value="NADP_OxRdtase_dom"/>
</dbReference>
<proteinExistence type="predicted"/>
<organism evidence="3 4">
    <name type="scientific">Alteromonas macleodii</name>
    <name type="common">Pseudoalteromonas macleodii</name>
    <dbReference type="NCBI Taxonomy" id="28108"/>
    <lineage>
        <taxon>Bacteria</taxon>
        <taxon>Pseudomonadati</taxon>
        <taxon>Pseudomonadota</taxon>
        <taxon>Gammaproteobacteria</taxon>
        <taxon>Alteromonadales</taxon>
        <taxon>Alteromonadaceae</taxon>
        <taxon>Alteromonas/Salinimonas group</taxon>
        <taxon>Alteromonas</taxon>
    </lineage>
</organism>
<reference evidence="3 4" key="1">
    <citation type="submission" date="2016-09" db="EMBL/GenBank/DDBJ databases">
        <title>Draft Genome Sequence of four Alteromonas macleodii strains isolated from copper coupons and grown long-term at elevated copper levels.</title>
        <authorList>
            <person name="Cusick K."/>
            <person name="Dale J."/>
            <person name="Little B."/>
            <person name="Biffinger J."/>
        </authorList>
    </citation>
    <scope>NUCLEOTIDE SEQUENCE [LARGE SCALE GENOMIC DNA]</scope>
    <source>
        <strain evidence="3 4">KCP01</strain>
    </source>
</reference>
<evidence type="ECO:0000313" key="4">
    <source>
        <dbReference type="Proteomes" id="UP000095392"/>
    </source>
</evidence>
<dbReference type="GO" id="GO:0016491">
    <property type="term" value="F:oxidoreductase activity"/>
    <property type="evidence" value="ECO:0007669"/>
    <property type="project" value="UniProtKB-KW"/>
</dbReference>
<dbReference type="Gene3D" id="3.20.20.100">
    <property type="entry name" value="NADP-dependent oxidoreductase domain"/>
    <property type="match status" value="1"/>
</dbReference>
<dbReference type="InterPro" id="IPR036812">
    <property type="entry name" value="NAD(P)_OxRdtase_dom_sf"/>
</dbReference>
<dbReference type="PANTHER" id="PTHR43625:SF77">
    <property type="entry name" value="ALDO-KETO REDUCTASE"/>
    <property type="match status" value="1"/>
</dbReference>
<keyword evidence="1" id="KW-0560">Oxidoreductase</keyword>
<name>A0AB36FQ72_ALTMA</name>
<dbReference type="AlphaFoldDB" id="A0AB36FQ72"/>
<dbReference type="Proteomes" id="UP000095392">
    <property type="component" value="Unassembled WGS sequence"/>
</dbReference>
<protein>
    <submittedName>
        <fullName evidence="3">Aldo/keto reductase family protein</fullName>
    </submittedName>
</protein>
<evidence type="ECO:0000313" key="3">
    <source>
        <dbReference type="EMBL" id="OES28475.1"/>
    </source>
</evidence>
<sequence length="388" mass="42729">MQFNLEGFMSIEKDQHAKDESATAMGRRYFIKASALVGAGMATGIHESAIAKSPSAVHSSANQRIARKLGELEVSPLGLGCMSMSSGSYNPPRSVAEMEPVIRGAFDEGVTFFDTAEVYGPFTNETLVGEALKPIRNNVILASKFGFDFSNSQRSGRDARPASIRKAVEGMLSRLQTDRIDLLYLHRADPNVPIEDVAGTVSELVKEGKARHFGLSEVSPDTIRKAHKEFPVSAVQSEYSIIERAMENQVLDTCKELGIGFVPWGAVCRGYLADKFNEYSRFSDESRLSSVPYFTPEALANNRKILDLVRSWGAERNLTPAQFSLAWVLSQGDFIVPIPGSTKLHHIRENQGALNVRFSQQELAEFRTQLDAIALVGVRNPDSVLENK</sequence>
<accession>A0AB36FQ72</accession>
<keyword evidence="4" id="KW-1185">Reference proteome</keyword>
<evidence type="ECO:0000259" key="2">
    <source>
        <dbReference type="Pfam" id="PF00248"/>
    </source>
</evidence>
<dbReference type="InterPro" id="IPR050791">
    <property type="entry name" value="Aldo-Keto_reductase"/>
</dbReference>
<dbReference type="PANTHER" id="PTHR43625">
    <property type="entry name" value="AFLATOXIN B1 ALDEHYDE REDUCTASE"/>
    <property type="match status" value="1"/>
</dbReference>
<dbReference type="GO" id="GO:0005737">
    <property type="term" value="C:cytoplasm"/>
    <property type="evidence" value="ECO:0007669"/>
    <property type="project" value="TreeGrafter"/>
</dbReference>
<gene>
    <name evidence="3" type="ORF">BFV95_3396</name>
</gene>
<dbReference type="SUPFAM" id="SSF51430">
    <property type="entry name" value="NAD(P)-linked oxidoreductase"/>
    <property type="match status" value="1"/>
</dbReference>
<dbReference type="EMBL" id="MIPY01000022">
    <property type="protein sequence ID" value="OES28475.1"/>
    <property type="molecule type" value="Genomic_DNA"/>
</dbReference>